<feature type="region of interest" description="Disordered" evidence="1">
    <location>
        <begin position="868"/>
        <end position="910"/>
    </location>
</feature>
<protein>
    <submittedName>
        <fullName evidence="2">Uncharacterized protein</fullName>
    </submittedName>
</protein>
<gene>
    <name evidence="2" type="ORF">M409DRAFT_56488</name>
</gene>
<evidence type="ECO:0000313" key="2">
    <source>
        <dbReference type="EMBL" id="KAF2164675.1"/>
    </source>
</evidence>
<dbReference type="Gene3D" id="1.25.40.10">
    <property type="entry name" value="Tetratricopeptide repeat domain"/>
    <property type="match status" value="1"/>
</dbReference>
<organism evidence="2 3">
    <name type="scientific">Zasmidium cellare ATCC 36951</name>
    <dbReference type="NCBI Taxonomy" id="1080233"/>
    <lineage>
        <taxon>Eukaryota</taxon>
        <taxon>Fungi</taxon>
        <taxon>Dikarya</taxon>
        <taxon>Ascomycota</taxon>
        <taxon>Pezizomycotina</taxon>
        <taxon>Dothideomycetes</taxon>
        <taxon>Dothideomycetidae</taxon>
        <taxon>Mycosphaerellales</taxon>
        <taxon>Mycosphaerellaceae</taxon>
        <taxon>Zasmidium</taxon>
    </lineage>
</organism>
<reference evidence="2" key="1">
    <citation type="journal article" date="2020" name="Stud. Mycol.">
        <title>101 Dothideomycetes genomes: a test case for predicting lifestyles and emergence of pathogens.</title>
        <authorList>
            <person name="Haridas S."/>
            <person name="Albert R."/>
            <person name="Binder M."/>
            <person name="Bloem J."/>
            <person name="Labutti K."/>
            <person name="Salamov A."/>
            <person name="Andreopoulos B."/>
            <person name="Baker S."/>
            <person name="Barry K."/>
            <person name="Bills G."/>
            <person name="Bluhm B."/>
            <person name="Cannon C."/>
            <person name="Castanera R."/>
            <person name="Culley D."/>
            <person name="Daum C."/>
            <person name="Ezra D."/>
            <person name="Gonzalez J."/>
            <person name="Henrissat B."/>
            <person name="Kuo A."/>
            <person name="Liang C."/>
            <person name="Lipzen A."/>
            <person name="Lutzoni F."/>
            <person name="Magnuson J."/>
            <person name="Mondo S."/>
            <person name="Nolan M."/>
            <person name="Ohm R."/>
            <person name="Pangilinan J."/>
            <person name="Park H.-J."/>
            <person name="Ramirez L."/>
            <person name="Alfaro M."/>
            <person name="Sun H."/>
            <person name="Tritt A."/>
            <person name="Yoshinaga Y."/>
            <person name="Zwiers L.-H."/>
            <person name="Turgeon B."/>
            <person name="Goodwin S."/>
            <person name="Spatafora J."/>
            <person name="Crous P."/>
            <person name="Grigoriev I."/>
        </authorList>
    </citation>
    <scope>NUCLEOTIDE SEQUENCE</scope>
    <source>
        <strain evidence="2">ATCC 36951</strain>
    </source>
</reference>
<sequence length="1328" mass="152446">MFNNLRRPVPSKAALKVLYQLAYISSGTAVGIATLCTEERRRQAKIVQKIADNAKRIRQSPRYVHNAATAARRDESGDSQHELMQYAPLDQMEGEQGEYVQGEHVNGWKRRPVRDSDLPSAVERGYEQLSWRGYKRARKRRRSARDQAKTERVRNPFVSDQSTNHGVLRRVEAPTALINVYSRGRHGGSRLSFVQQVEEAMENDMPSHFRDMLKNSPKESFRGRRKSVTPQSLSLDIDLFFQKQPWSSNGITETMMASVLFLDAIKFGTLVEIDSLFRWMATRDALQPAHFIAICDAHRGLADRLDHQELFEFYRKLFETDEFRGLETTERIHSCLTVAEDSGSWDLDLTVVSRYNRLLKCVKASEFKEILDVLDGAIDKLLDSHNAPRAHRWTNMVVLKMFRSSRIIQMLAHDETQRLGAIRSKVFESALMHGQFATASRHLEHALRYEPDDALFRLERFALACAQRDSFAELSRFLHPGDVRCKIDHLVLQLSDMARAAVARACIGDRKRPLQRSLFDELYSTLPEEHRQPLFEARTSRQLQDQWSSNHDLSVVWEEYRSARDFALHNGTQELKFALDTAMIDICNAANRPDQALRLLSDLHQRTPHSSRTLSMAAVSLAQKNAWERVRKLVDLMATSGTFVQDGPVSRCFENIIRRFAHRHNPADTWKFVTGLIEKLRFVPTWATTQIVLRAFVRKKHLSFVSHWIRYLKTMGHRFEMDVRAAASLMNAYYLDQRPPHVLIMWFCRKITQLVPSFDAAEFERVMLEANTYDLRKGKGELLQKAEKNLNVLQHLEGVISRPFNERPFASPDGPFPKVPDSSGATRLVPQTNQVGNVPSRQASQGNLPLEAPTVDELFQNLMRDFETENAPSDHPTASYSDMKSDGHVTETIGSSPTQNPDDEMFEQESELSQYLMDLEADLQTGRPCEGPAQRIQREMLTKFSLQHYEEVLEIFRSSRSPAGLPISRQALETAVEASLRLRRGDRAEAQDIIAEARRAGMDTSSAVQPILLHHMWHLNADDKKDVNNLRLMVMDWDRANEANGLPMNNHIGVTAANILINNHRPEYGINLLSDLSRSERIQKEPFDIVAMTVFIKGYAALRSEKGIKWTVETVLKNDMRIDRKFLDTLKVCATHFEASGASRTGKPNMRPNHFRAQLRQWRLICSQRRTQQRQSAKVFGRNLVKFISKLANESRKPVINADVRKELDAQLFGASPFHEAATSAVSPEKRRRLRRTRMRVAREIRWDQGPRHEGLRTADVTRDAVWVQQYRAFLRRDVVMPDGKLASFRYRLANVPRRKRAREARSGQPAPINESVVHDFDEEESSL</sequence>
<name>A0A6A6CC94_ZASCE</name>
<feature type="region of interest" description="Disordered" evidence="1">
    <location>
        <begin position="1299"/>
        <end position="1328"/>
    </location>
</feature>
<dbReference type="EMBL" id="ML993603">
    <property type="protein sequence ID" value="KAF2164675.1"/>
    <property type="molecule type" value="Genomic_DNA"/>
</dbReference>
<dbReference type="OrthoDB" id="185373at2759"/>
<dbReference type="Proteomes" id="UP000799537">
    <property type="component" value="Unassembled WGS sequence"/>
</dbReference>
<feature type="compositionally biased region" description="Acidic residues" evidence="1">
    <location>
        <begin position="901"/>
        <end position="910"/>
    </location>
</feature>
<evidence type="ECO:0000313" key="3">
    <source>
        <dbReference type="Proteomes" id="UP000799537"/>
    </source>
</evidence>
<proteinExistence type="predicted"/>
<dbReference type="InterPro" id="IPR011990">
    <property type="entry name" value="TPR-like_helical_dom_sf"/>
</dbReference>
<dbReference type="RefSeq" id="XP_033665564.1">
    <property type="nucleotide sequence ID" value="XM_033813309.1"/>
</dbReference>
<keyword evidence="3" id="KW-1185">Reference proteome</keyword>
<accession>A0A6A6CC94</accession>
<dbReference type="GeneID" id="54566581"/>
<evidence type="ECO:0000256" key="1">
    <source>
        <dbReference type="SAM" id="MobiDB-lite"/>
    </source>
</evidence>